<evidence type="ECO:0000256" key="1">
    <source>
        <dbReference type="SAM" id="MobiDB-lite"/>
    </source>
</evidence>
<dbReference type="Gene3D" id="2.10.70.10">
    <property type="entry name" value="Complement Module, domain 1"/>
    <property type="match status" value="1"/>
</dbReference>
<name>A0A2S6HFD9_9GAMM</name>
<reference evidence="2 3" key="1">
    <citation type="submission" date="2018-02" db="EMBL/GenBank/DDBJ databases">
        <title>Subsurface microbial communities from deep shales in Ohio and West Virginia, USA.</title>
        <authorList>
            <person name="Wrighton K."/>
        </authorList>
    </citation>
    <scope>NUCLEOTIDE SEQUENCE [LARGE SCALE GENOMIC DNA]</scope>
    <source>
        <strain evidence="2 3">OWC-DMM</strain>
    </source>
</reference>
<comment type="caution">
    <text evidence="2">The sequence shown here is derived from an EMBL/GenBank/DDBJ whole genome shotgun (WGS) entry which is preliminary data.</text>
</comment>
<dbReference type="Proteomes" id="UP000240010">
    <property type="component" value="Unassembled WGS sequence"/>
</dbReference>
<dbReference type="InterPro" id="IPR019600">
    <property type="entry name" value="Hemin_uptake_protein_HemP"/>
</dbReference>
<accession>A0A2S6HFD9</accession>
<gene>
    <name evidence="2" type="ORF">B0F87_104274</name>
</gene>
<dbReference type="RefSeq" id="WP_104428675.1">
    <property type="nucleotide sequence ID" value="NZ_PTIZ01000004.1"/>
</dbReference>
<feature type="compositionally biased region" description="Polar residues" evidence="1">
    <location>
        <begin position="15"/>
        <end position="24"/>
    </location>
</feature>
<evidence type="ECO:0000313" key="2">
    <source>
        <dbReference type="EMBL" id="PPK76182.1"/>
    </source>
</evidence>
<dbReference type="EMBL" id="PTIZ01000004">
    <property type="protein sequence ID" value="PPK76182.1"/>
    <property type="molecule type" value="Genomic_DNA"/>
</dbReference>
<protein>
    <submittedName>
        <fullName evidence="2">Hemin uptake protein HemP</fullName>
    </submittedName>
</protein>
<organism evidence="2 3">
    <name type="scientific">Methylobacter tundripaludum</name>
    <dbReference type="NCBI Taxonomy" id="173365"/>
    <lineage>
        <taxon>Bacteria</taxon>
        <taxon>Pseudomonadati</taxon>
        <taxon>Pseudomonadota</taxon>
        <taxon>Gammaproteobacteria</taxon>
        <taxon>Methylococcales</taxon>
        <taxon>Methylococcaceae</taxon>
        <taxon>Methylobacter</taxon>
    </lineage>
</organism>
<feature type="region of interest" description="Disordered" evidence="1">
    <location>
        <begin position="1"/>
        <end position="24"/>
    </location>
</feature>
<dbReference type="AlphaFoldDB" id="A0A2S6HFD9"/>
<proteinExistence type="predicted"/>
<evidence type="ECO:0000313" key="3">
    <source>
        <dbReference type="Proteomes" id="UP000240010"/>
    </source>
</evidence>
<dbReference type="Pfam" id="PF10636">
    <property type="entry name" value="hemP"/>
    <property type="match status" value="1"/>
</dbReference>
<sequence>MNKQLPDSIEPPDLTLSTKQDTTPALRQRLNSAELFSESREVVIEHAGEEYRLRLTRQDKLILTK</sequence>